<proteinExistence type="predicted"/>
<sequence>MCHNRSLYLEAVINGVTFKRTLVDSDASINLMPYDTFKVIGIPERRLVKQYLDMSGFGAATLQTFGHVSMNLQVIKIRWPMIFQVIDVPTTYRVLLGRSWISENEVIPSTLYRCIKERWRGQDVLVLMASQPFTYVQAHMIEAKFFDLFAKDEDNSLQISSYCHEGTVSTKTYSVLMKSKNAPKHQMPQDFRK</sequence>
<protein>
    <recommendedName>
        <fullName evidence="3">Gag-asp_proteas domain-containing protein</fullName>
    </recommendedName>
</protein>
<gene>
    <name evidence="1" type="ORF">CFOL_v3_14982</name>
</gene>
<dbReference type="AlphaFoldDB" id="A0A1Q3BUD5"/>
<evidence type="ECO:0000313" key="1">
    <source>
        <dbReference type="EMBL" id="GAV71488.1"/>
    </source>
</evidence>
<dbReference type="InParanoid" id="A0A1Q3BUD5"/>
<accession>A0A1Q3BUD5</accession>
<evidence type="ECO:0008006" key="3">
    <source>
        <dbReference type="Google" id="ProtNLM"/>
    </source>
</evidence>
<dbReference type="Proteomes" id="UP000187406">
    <property type="component" value="Unassembled WGS sequence"/>
</dbReference>
<name>A0A1Q3BUD5_CEPFO</name>
<organism evidence="1 2">
    <name type="scientific">Cephalotus follicularis</name>
    <name type="common">Albany pitcher plant</name>
    <dbReference type="NCBI Taxonomy" id="3775"/>
    <lineage>
        <taxon>Eukaryota</taxon>
        <taxon>Viridiplantae</taxon>
        <taxon>Streptophyta</taxon>
        <taxon>Embryophyta</taxon>
        <taxon>Tracheophyta</taxon>
        <taxon>Spermatophyta</taxon>
        <taxon>Magnoliopsida</taxon>
        <taxon>eudicotyledons</taxon>
        <taxon>Gunneridae</taxon>
        <taxon>Pentapetalae</taxon>
        <taxon>rosids</taxon>
        <taxon>fabids</taxon>
        <taxon>Oxalidales</taxon>
        <taxon>Cephalotaceae</taxon>
        <taxon>Cephalotus</taxon>
    </lineage>
</organism>
<comment type="caution">
    <text evidence="1">The sequence shown here is derived from an EMBL/GenBank/DDBJ whole genome shotgun (WGS) entry which is preliminary data.</text>
</comment>
<dbReference type="Gene3D" id="2.40.70.10">
    <property type="entry name" value="Acid Proteases"/>
    <property type="match status" value="1"/>
</dbReference>
<dbReference type="EMBL" id="BDDD01000916">
    <property type="protein sequence ID" value="GAV71488.1"/>
    <property type="molecule type" value="Genomic_DNA"/>
</dbReference>
<dbReference type="SUPFAM" id="SSF50630">
    <property type="entry name" value="Acid proteases"/>
    <property type="match status" value="1"/>
</dbReference>
<evidence type="ECO:0000313" key="2">
    <source>
        <dbReference type="Proteomes" id="UP000187406"/>
    </source>
</evidence>
<keyword evidence="2" id="KW-1185">Reference proteome</keyword>
<dbReference type="InterPro" id="IPR021109">
    <property type="entry name" value="Peptidase_aspartic_dom_sf"/>
</dbReference>
<dbReference type="PANTHER" id="PTHR33240">
    <property type="entry name" value="OS08G0508500 PROTEIN"/>
    <property type="match status" value="1"/>
</dbReference>
<dbReference type="CDD" id="cd00303">
    <property type="entry name" value="retropepsin_like"/>
    <property type="match status" value="1"/>
</dbReference>
<dbReference type="OrthoDB" id="1736143at2759"/>
<reference evidence="2" key="1">
    <citation type="submission" date="2016-04" db="EMBL/GenBank/DDBJ databases">
        <title>Cephalotus genome sequencing.</title>
        <authorList>
            <person name="Fukushima K."/>
            <person name="Hasebe M."/>
            <person name="Fang X."/>
        </authorList>
    </citation>
    <scope>NUCLEOTIDE SEQUENCE [LARGE SCALE GENOMIC DNA]</scope>
    <source>
        <strain evidence="2">cv. St1</strain>
    </source>
</reference>
<dbReference type="PANTHER" id="PTHR33240:SF15">
    <property type="entry name" value="GAG-PRO-LIKE PROTEIN"/>
    <property type="match status" value="1"/>
</dbReference>